<dbReference type="Gene3D" id="1.25.40.10">
    <property type="entry name" value="Tetratricopeptide repeat domain"/>
    <property type="match status" value="1"/>
</dbReference>
<evidence type="ECO:0008006" key="5">
    <source>
        <dbReference type="Google" id="ProtNLM"/>
    </source>
</evidence>
<evidence type="ECO:0000256" key="1">
    <source>
        <dbReference type="ARBA" id="ARBA00022737"/>
    </source>
</evidence>
<sequence>MSSLPLCLHNKANPLIACSLYAHCQTTLVDGYSRICVLDHVCQVFDKMPKRDVASWNALIDGLAQESRSRDGLGLFKKMRVEGVRAN</sequence>
<feature type="repeat" description="PPR" evidence="2">
    <location>
        <begin position="52"/>
        <end position="86"/>
    </location>
</feature>
<comment type="caution">
    <text evidence="3">The sequence shown here is derived from an EMBL/GenBank/DDBJ whole genome shotgun (WGS) entry which is preliminary data.</text>
</comment>
<protein>
    <recommendedName>
        <fullName evidence="5">Pentatricopeptide repeat-containing protein</fullName>
    </recommendedName>
</protein>
<dbReference type="PROSITE" id="PS51375">
    <property type="entry name" value="PPR"/>
    <property type="match status" value="1"/>
</dbReference>
<dbReference type="Proteomes" id="UP001420932">
    <property type="component" value="Unassembled WGS sequence"/>
</dbReference>
<evidence type="ECO:0000313" key="3">
    <source>
        <dbReference type="EMBL" id="KAK9113977.1"/>
    </source>
</evidence>
<dbReference type="InterPro" id="IPR011990">
    <property type="entry name" value="TPR-like_helical_dom_sf"/>
</dbReference>
<dbReference type="InterPro" id="IPR002885">
    <property type="entry name" value="PPR_rpt"/>
</dbReference>
<organism evidence="3 4">
    <name type="scientific">Stephania yunnanensis</name>
    <dbReference type="NCBI Taxonomy" id="152371"/>
    <lineage>
        <taxon>Eukaryota</taxon>
        <taxon>Viridiplantae</taxon>
        <taxon>Streptophyta</taxon>
        <taxon>Embryophyta</taxon>
        <taxon>Tracheophyta</taxon>
        <taxon>Spermatophyta</taxon>
        <taxon>Magnoliopsida</taxon>
        <taxon>Ranunculales</taxon>
        <taxon>Menispermaceae</taxon>
        <taxon>Menispermoideae</taxon>
        <taxon>Cissampelideae</taxon>
        <taxon>Stephania</taxon>
    </lineage>
</organism>
<proteinExistence type="predicted"/>
<dbReference type="EMBL" id="JBBNAF010000009">
    <property type="protein sequence ID" value="KAK9113977.1"/>
    <property type="molecule type" value="Genomic_DNA"/>
</dbReference>
<accession>A0AAP0NNJ4</accession>
<dbReference type="InterPro" id="IPR046960">
    <property type="entry name" value="PPR_At4g14850-like_plant"/>
</dbReference>
<evidence type="ECO:0000313" key="4">
    <source>
        <dbReference type="Proteomes" id="UP001420932"/>
    </source>
</evidence>
<dbReference type="PANTHER" id="PTHR47926">
    <property type="entry name" value="PENTATRICOPEPTIDE REPEAT-CONTAINING PROTEIN"/>
    <property type="match status" value="1"/>
</dbReference>
<dbReference type="GO" id="GO:0003723">
    <property type="term" value="F:RNA binding"/>
    <property type="evidence" value="ECO:0007669"/>
    <property type="project" value="InterPro"/>
</dbReference>
<keyword evidence="4" id="KW-1185">Reference proteome</keyword>
<dbReference type="GO" id="GO:0009451">
    <property type="term" value="P:RNA modification"/>
    <property type="evidence" value="ECO:0007669"/>
    <property type="project" value="InterPro"/>
</dbReference>
<name>A0AAP0NNJ4_9MAGN</name>
<evidence type="ECO:0000256" key="2">
    <source>
        <dbReference type="PROSITE-ProRule" id="PRU00708"/>
    </source>
</evidence>
<dbReference type="AlphaFoldDB" id="A0AAP0NNJ4"/>
<dbReference type="Pfam" id="PF01535">
    <property type="entry name" value="PPR"/>
    <property type="match status" value="2"/>
</dbReference>
<reference evidence="3 4" key="1">
    <citation type="submission" date="2024-01" db="EMBL/GenBank/DDBJ databases">
        <title>Genome assemblies of Stephania.</title>
        <authorList>
            <person name="Yang L."/>
        </authorList>
    </citation>
    <scope>NUCLEOTIDE SEQUENCE [LARGE SCALE GENOMIC DNA]</scope>
    <source>
        <strain evidence="3">YNDBR</strain>
        <tissue evidence="3">Leaf</tissue>
    </source>
</reference>
<dbReference type="NCBIfam" id="TIGR00756">
    <property type="entry name" value="PPR"/>
    <property type="match status" value="2"/>
</dbReference>
<keyword evidence="1" id="KW-0677">Repeat</keyword>
<gene>
    <name evidence="3" type="ORF">Syun_020774</name>
</gene>
<dbReference type="PANTHER" id="PTHR47926:SF382">
    <property type="entry name" value="PENTACOTRIPEPTIDE-REPEAT REGION OF PRORP DOMAIN-CONTAINING PROTEIN"/>
    <property type="match status" value="1"/>
</dbReference>